<organism evidence="1 2">
    <name type="scientific">Endocarpon pusillum</name>
    <dbReference type="NCBI Taxonomy" id="364733"/>
    <lineage>
        <taxon>Eukaryota</taxon>
        <taxon>Fungi</taxon>
        <taxon>Dikarya</taxon>
        <taxon>Ascomycota</taxon>
        <taxon>Pezizomycotina</taxon>
        <taxon>Eurotiomycetes</taxon>
        <taxon>Chaetothyriomycetidae</taxon>
        <taxon>Verrucariales</taxon>
        <taxon>Verrucariaceae</taxon>
        <taxon>Endocarpon</taxon>
    </lineage>
</organism>
<evidence type="ECO:0000313" key="1">
    <source>
        <dbReference type="EMBL" id="KAF7511389.1"/>
    </source>
</evidence>
<proteinExistence type="predicted"/>
<dbReference type="AlphaFoldDB" id="A0A8H7E5N4"/>
<keyword evidence="2" id="KW-1185">Reference proteome</keyword>
<gene>
    <name evidence="1" type="ORF">GJ744_004578</name>
</gene>
<reference evidence="1" key="1">
    <citation type="submission" date="2020-02" db="EMBL/GenBank/DDBJ databases">
        <authorList>
            <person name="Palmer J.M."/>
        </authorList>
    </citation>
    <scope>NUCLEOTIDE SEQUENCE</scope>
    <source>
        <strain evidence="1">EPUS1.4</strain>
        <tissue evidence="1">Thallus</tissue>
    </source>
</reference>
<evidence type="ECO:0000313" key="2">
    <source>
        <dbReference type="Proteomes" id="UP000606974"/>
    </source>
</evidence>
<accession>A0A8H7E5N4</accession>
<name>A0A8H7E5N4_9EURO</name>
<dbReference type="Proteomes" id="UP000606974">
    <property type="component" value="Unassembled WGS sequence"/>
</dbReference>
<protein>
    <submittedName>
        <fullName evidence="1">Uncharacterized protein</fullName>
    </submittedName>
</protein>
<sequence>MPTSALILDSVAVDNTSESRLAAGLCRYEAKSERSKWIVADMKSNVSENCSDTFVIRFIF</sequence>
<comment type="caution">
    <text evidence="1">The sequence shown here is derived from an EMBL/GenBank/DDBJ whole genome shotgun (WGS) entry which is preliminary data.</text>
</comment>
<dbReference type="EMBL" id="JAACFV010000020">
    <property type="protein sequence ID" value="KAF7511389.1"/>
    <property type="molecule type" value="Genomic_DNA"/>
</dbReference>